<organism evidence="2 3">
    <name type="scientific">Laodelphax striatellus</name>
    <name type="common">Small brown planthopper</name>
    <name type="synonym">Delphax striatella</name>
    <dbReference type="NCBI Taxonomy" id="195883"/>
    <lineage>
        <taxon>Eukaryota</taxon>
        <taxon>Metazoa</taxon>
        <taxon>Ecdysozoa</taxon>
        <taxon>Arthropoda</taxon>
        <taxon>Hexapoda</taxon>
        <taxon>Insecta</taxon>
        <taxon>Pterygota</taxon>
        <taxon>Neoptera</taxon>
        <taxon>Paraneoptera</taxon>
        <taxon>Hemiptera</taxon>
        <taxon>Auchenorrhyncha</taxon>
        <taxon>Fulgoroidea</taxon>
        <taxon>Delphacidae</taxon>
        <taxon>Criomorphinae</taxon>
        <taxon>Laodelphax</taxon>
    </lineage>
</organism>
<dbReference type="SMR" id="A0A482XFV0"/>
<evidence type="ECO:0000313" key="3">
    <source>
        <dbReference type="Proteomes" id="UP000291343"/>
    </source>
</evidence>
<dbReference type="PANTHER" id="PTHR45662">
    <property type="entry name" value="PHOSPHATIDYLINOSITIDE PHOSPHATASE SAC1"/>
    <property type="match status" value="1"/>
</dbReference>
<dbReference type="InParanoid" id="A0A482XFV0"/>
<name>A0A482XFV0_LAOST</name>
<dbReference type="PROSITE" id="PS50275">
    <property type="entry name" value="SAC"/>
    <property type="match status" value="1"/>
</dbReference>
<accession>A0A482XFV0</accession>
<dbReference type="PANTHER" id="PTHR45662:SF8">
    <property type="entry name" value="PHOSPHATIDYLINOSITIDE PHOSPHATASE SAC2"/>
    <property type="match status" value="1"/>
</dbReference>
<protein>
    <recommendedName>
        <fullName evidence="1">SAC domain-containing protein</fullName>
    </recommendedName>
</protein>
<dbReference type="InterPro" id="IPR002013">
    <property type="entry name" value="SAC_dom"/>
</dbReference>
<dbReference type="EMBL" id="QKKF02011010">
    <property type="protein sequence ID" value="RZF44359.1"/>
    <property type="molecule type" value="Genomic_DNA"/>
</dbReference>
<sequence length="91" mass="10189">MLQMQLTKLGLLPPEGSLPQSLRRCFQLLWANNGDIISKQYAGTNALKGDYTRTGERKLSGMMKDGMNSANRLRILIVFSRTSPLSESRTD</sequence>
<proteinExistence type="predicted"/>
<dbReference type="GO" id="GO:0005769">
    <property type="term" value="C:early endosome"/>
    <property type="evidence" value="ECO:0007669"/>
    <property type="project" value="TreeGrafter"/>
</dbReference>
<dbReference type="GO" id="GO:0043812">
    <property type="term" value="F:phosphatidylinositol-4-phosphate phosphatase activity"/>
    <property type="evidence" value="ECO:0007669"/>
    <property type="project" value="TreeGrafter"/>
</dbReference>
<evidence type="ECO:0000259" key="1">
    <source>
        <dbReference type="PROSITE" id="PS50275"/>
    </source>
</evidence>
<dbReference type="GO" id="GO:0046856">
    <property type="term" value="P:phosphatidylinositol dephosphorylation"/>
    <property type="evidence" value="ECO:0007669"/>
    <property type="project" value="TreeGrafter"/>
</dbReference>
<keyword evidence="3" id="KW-1185">Reference proteome</keyword>
<dbReference type="STRING" id="195883.A0A482XFV0"/>
<gene>
    <name evidence="2" type="ORF">LSTR_LSTR017441</name>
</gene>
<evidence type="ECO:0000313" key="2">
    <source>
        <dbReference type="EMBL" id="RZF44359.1"/>
    </source>
</evidence>
<reference evidence="2 3" key="1">
    <citation type="journal article" date="2017" name="Gigascience">
        <title>Genome sequence of the small brown planthopper, Laodelphax striatellus.</title>
        <authorList>
            <person name="Zhu J."/>
            <person name="Jiang F."/>
            <person name="Wang X."/>
            <person name="Yang P."/>
            <person name="Bao Y."/>
            <person name="Zhao W."/>
            <person name="Wang W."/>
            <person name="Lu H."/>
            <person name="Wang Q."/>
            <person name="Cui N."/>
            <person name="Li J."/>
            <person name="Chen X."/>
            <person name="Luo L."/>
            <person name="Yu J."/>
            <person name="Kang L."/>
            <person name="Cui F."/>
        </authorList>
    </citation>
    <scope>NUCLEOTIDE SEQUENCE [LARGE SCALE GENOMIC DNA]</scope>
    <source>
        <strain evidence="2">Lst14</strain>
    </source>
</reference>
<dbReference type="GO" id="GO:0045334">
    <property type="term" value="C:clathrin-coated endocytic vesicle"/>
    <property type="evidence" value="ECO:0007669"/>
    <property type="project" value="TreeGrafter"/>
</dbReference>
<feature type="domain" description="SAC" evidence="1">
    <location>
        <begin position="1"/>
        <end position="43"/>
    </location>
</feature>
<dbReference type="OrthoDB" id="405996at2759"/>
<comment type="caution">
    <text evidence="2">The sequence shown here is derived from an EMBL/GenBank/DDBJ whole genome shotgun (WGS) entry which is preliminary data.</text>
</comment>
<dbReference type="GO" id="GO:2001135">
    <property type="term" value="P:regulation of endocytic recycling"/>
    <property type="evidence" value="ECO:0007669"/>
    <property type="project" value="TreeGrafter"/>
</dbReference>
<dbReference type="AlphaFoldDB" id="A0A482XFV0"/>
<dbReference type="Proteomes" id="UP000291343">
    <property type="component" value="Unassembled WGS sequence"/>
</dbReference>